<evidence type="ECO:0000313" key="1">
    <source>
        <dbReference type="EMBL" id="KAK7075081.1"/>
    </source>
</evidence>
<proteinExistence type="predicted"/>
<reference evidence="1 2" key="1">
    <citation type="submission" date="2023-11" db="EMBL/GenBank/DDBJ databases">
        <title>Halocaridina rubra genome assembly.</title>
        <authorList>
            <person name="Smith C."/>
        </authorList>
    </citation>
    <scope>NUCLEOTIDE SEQUENCE [LARGE SCALE GENOMIC DNA]</scope>
    <source>
        <strain evidence="1">EP-1</strain>
        <tissue evidence="1">Whole</tissue>
    </source>
</reference>
<evidence type="ECO:0000313" key="2">
    <source>
        <dbReference type="Proteomes" id="UP001381693"/>
    </source>
</evidence>
<keyword evidence="2" id="KW-1185">Reference proteome</keyword>
<comment type="caution">
    <text evidence="1">The sequence shown here is derived from an EMBL/GenBank/DDBJ whole genome shotgun (WGS) entry which is preliminary data.</text>
</comment>
<gene>
    <name evidence="1" type="ORF">SK128_016425</name>
</gene>
<organism evidence="1 2">
    <name type="scientific">Halocaridina rubra</name>
    <name type="common">Hawaiian red shrimp</name>
    <dbReference type="NCBI Taxonomy" id="373956"/>
    <lineage>
        <taxon>Eukaryota</taxon>
        <taxon>Metazoa</taxon>
        <taxon>Ecdysozoa</taxon>
        <taxon>Arthropoda</taxon>
        <taxon>Crustacea</taxon>
        <taxon>Multicrustacea</taxon>
        <taxon>Malacostraca</taxon>
        <taxon>Eumalacostraca</taxon>
        <taxon>Eucarida</taxon>
        <taxon>Decapoda</taxon>
        <taxon>Pleocyemata</taxon>
        <taxon>Caridea</taxon>
        <taxon>Atyoidea</taxon>
        <taxon>Atyidae</taxon>
        <taxon>Halocaridina</taxon>
    </lineage>
</organism>
<sequence length="50" mass="5800">MSPKNIFSRMKIEMIRKLIIASKQDLQSLLDHQNPRGLLSRPEAIKALLR</sequence>
<dbReference type="AlphaFoldDB" id="A0AAN8ZZY4"/>
<dbReference type="EMBL" id="JAXCGZ010011369">
    <property type="protein sequence ID" value="KAK7075081.1"/>
    <property type="molecule type" value="Genomic_DNA"/>
</dbReference>
<name>A0AAN8ZZY4_HALRR</name>
<dbReference type="Proteomes" id="UP001381693">
    <property type="component" value="Unassembled WGS sequence"/>
</dbReference>
<accession>A0AAN8ZZY4</accession>
<protein>
    <submittedName>
        <fullName evidence="1">Uncharacterized protein</fullName>
    </submittedName>
</protein>